<keyword evidence="5" id="KW-0297">G-protein coupled receptor</keyword>
<evidence type="ECO:0000313" key="9">
    <source>
        <dbReference type="Proteomes" id="UP001346869"/>
    </source>
</evidence>
<evidence type="ECO:0000256" key="4">
    <source>
        <dbReference type="ARBA" id="ARBA00023136"/>
    </source>
</evidence>
<dbReference type="Gene3D" id="1.20.1070.10">
    <property type="entry name" value="Rhodopsin 7-helix transmembrane proteins"/>
    <property type="match status" value="1"/>
</dbReference>
<accession>A0AAN7XEZ8</accession>
<dbReference type="InterPro" id="IPR017452">
    <property type="entry name" value="GPCR_Rhodpsn_7TM"/>
</dbReference>
<dbReference type="EMBL" id="JAUZQC010000011">
    <property type="protein sequence ID" value="KAK5863101.1"/>
    <property type="molecule type" value="Genomic_DNA"/>
</dbReference>
<dbReference type="AlphaFoldDB" id="A0AAN7XEZ8"/>
<name>A0AAN7XEZ8_ELEMC</name>
<sequence>MSAAPVTTAAEAHNHTGLCDWISGENQTAPRVTERMDTAGCLFLSILPNGQAVPVLIVIFMLLTLYSFLVNGFTLFGLGRSEDFSWEPRVVLFKNLILSDLLQTFTFGPAVIHALIQRRTIAFSTWCHMQYFVGTVSIFSSLLTITCMALERYLYVCHAIHYLVIITQARLQIALSLIWLYSISVATINMVLLHILGSGQNNEPVTSGLLCEPDMMEQHMGFPRASAVVRKSIGSFTIMLCLLVYAFSYIRMYQDARKAMIPFHTDYSTARKTVLFYCGMLFLQLLPLLLKVTSDTLWEVEGTAAILALSKPTPSAMAAALHMSLLVMLLVPPFINPLVYGMRNLEMRHALLSVFHCWRERRGADVCGVEEIRVGHIVPQHRAQPGTLSATANVQRETKCSAFVFK</sequence>
<dbReference type="GO" id="GO:0016020">
    <property type="term" value="C:membrane"/>
    <property type="evidence" value="ECO:0007669"/>
    <property type="project" value="UniProtKB-SubCell"/>
</dbReference>
<evidence type="ECO:0000256" key="6">
    <source>
        <dbReference type="SAM" id="Phobius"/>
    </source>
</evidence>
<gene>
    <name evidence="8" type="ORF">PBY51_000157</name>
</gene>
<keyword evidence="4 6" id="KW-0472">Membrane</keyword>
<feature type="transmembrane region" description="Helical" evidence="6">
    <location>
        <begin position="233"/>
        <end position="253"/>
    </location>
</feature>
<reference evidence="8 9" key="1">
    <citation type="journal article" date="2023" name="Genes (Basel)">
        <title>Chromosome-Level Genome Assembly and Circadian Gene Repertoire of the Patagonia Blennie Eleginops maclovinus-The Closest Ancestral Proxy of Antarctic Cryonotothenioids.</title>
        <authorList>
            <person name="Cheng C.C."/>
            <person name="Rivera-Colon A.G."/>
            <person name="Minhas B.F."/>
            <person name="Wilson L."/>
            <person name="Rayamajhi N."/>
            <person name="Vargas-Chacoff L."/>
            <person name="Catchen J.M."/>
        </authorList>
    </citation>
    <scope>NUCLEOTIDE SEQUENCE [LARGE SCALE GENOMIC DNA]</scope>
    <source>
        <strain evidence="8">JMC-PN-2008</strain>
    </source>
</reference>
<evidence type="ECO:0000313" key="8">
    <source>
        <dbReference type="EMBL" id="KAK5863101.1"/>
    </source>
</evidence>
<feature type="transmembrane region" description="Helical" evidence="6">
    <location>
        <begin position="319"/>
        <end position="339"/>
    </location>
</feature>
<dbReference type="PROSITE" id="PS50262">
    <property type="entry name" value="G_PROTEIN_RECEP_F1_2"/>
    <property type="match status" value="1"/>
</dbReference>
<evidence type="ECO:0000259" key="7">
    <source>
        <dbReference type="PROSITE" id="PS50262"/>
    </source>
</evidence>
<keyword evidence="3 6" id="KW-1133">Transmembrane helix</keyword>
<dbReference type="PRINTS" id="PR00237">
    <property type="entry name" value="GPCRRHODOPSN"/>
</dbReference>
<dbReference type="InterPro" id="IPR000276">
    <property type="entry name" value="GPCR_Rhodpsn"/>
</dbReference>
<feature type="transmembrane region" description="Helical" evidence="6">
    <location>
        <begin position="274"/>
        <end position="290"/>
    </location>
</feature>
<dbReference type="GO" id="GO:0004984">
    <property type="term" value="F:olfactory receptor activity"/>
    <property type="evidence" value="ECO:0007669"/>
    <property type="project" value="TreeGrafter"/>
</dbReference>
<keyword evidence="2 5" id="KW-0812">Transmembrane</keyword>
<dbReference type="SUPFAM" id="SSF81321">
    <property type="entry name" value="Family A G protein-coupled receptor-like"/>
    <property type="match status" value="1"/>
</dbReference>
<feature type="transmembrane region" description="Helical" evidence="6">
    <location>
        <begin position="171"/>
        <end position="196"/>
    </location>
</feature>
<feature type="domain" description="G-protein coupled receptors family 1 profile" evidence="7">
    <location>
        <begin position="70"/>
        <end position="340"/>
    </location>
</feature>
<feature type="transmembrane region" description="Helical" evidence="6">
    <location>
        <begin position="96"/>
        <end position="116"/>
    </location>
</feature>
<feature type="transmembrane region" description="Helical" evidence="6">
    <location>
        <begin position="52"/>
        <end position="76"/>
    </location>
</feature>
<dbReference type="Proteomes" id="UP001346869">
    <property type="component" value="Unassembled WGS sequence"/>
</dbReference>
<keyword evidence="5" id="KW-0675">Receptor</keyword>
<evidence type="ECO:0000256" key="5">
    <source>
        <dbReference type="RuleBase" id="RU000688"/>
    </source>
</evidence>
<comment type="caution">
    <text evidence="8">The sequence shown here is derived from an EMBL/GenBank/DDBJ whole genome shotgun (WGS) entry which is preliminary data.</text>
</comment>
<dbReference type="Pfam" id="PF00001">
    <property type="entry name" value="7tm_1"/>
    <property type="match status" value="1"/>
</dbReference>
<dbReference type="GO" id="GO:0005549">
    <property type="term" value="F:odorant binding"/>
    <property type="evidence" value="ECO:0007669"/>
    <property type="project" value="TreeGrafter"/>
</dbReference>
<evidence type="ECO:0000256" key="2">
    <source>
        <dbReference type="ARBA" id="ARBA00022692"/>
    </source>
</evidence>
<feature type="transmembrane region" description="Helical" evidence="6">
    <location>
        <begin position="128"/>
        <end position="150"/>
    </location>
</feature>
<comment type="subcellular location">
    <subcellularLocation>
        <location evidence="1">Membrane</location>
    </subcellularLocation>
</comment>
<dbReference type="GO" id="GO:0004930">
    <property type="term" value="F:G protein-coupled receptor activity"/>
    <property type="evidence" value="ECO:0007669"/>
    <property type="project" value="UniProtKB-KW"/>
</dbReference>
<reference evidence="8 9" key="2">
    <citation type="journal article" date="2023" name="Mol. Biol. Evol.">
        <title>Genomics of Secondarily Temperate Adaptation in the Only Non-Antarctic Icefish.</title>
        <authorList>
            <person name="Rivera-Colon A.G."/>
            <person name="Rayamajhi N."/>
            <person name="Minhas B.F."/>
            <person name="Madrigal G."/>
            <person name="Bilyk K.T."/>
            <person name="Yoon V."/>
            <person name="Hune M."/>
            <person name="Gregory S."/>
            <person name="Cheng C.H.C."/>
            <person name="Catchen J.M."/>
        </authorList>
    </citation>
    <scope>NUCLEOTIDE SEQUENCE [LARGE SCALE GENOMIC DNA]</scope>
    <source>
        <strain evidence="8">JMC-PN-2008</strain>
    </source>
</reference>
<evidence type="ECO:0000256" key="3">
    <source>
        <dbReference type="ARBA" id="ARBA00022989"/>
    </source>
</evidence>
<dbReference type="PROSITE" id="PS00237">
    <property type="entry name" value="G_PROTEIN_RECEP_F1_1"/>
    <property type="match status" value="1"/>
</dbReference>
<dbReference type="PANTHER" id="PTHR26451:SF905">
    <property type="entry name" value="OLFACTORY RECEPTOR 2G3-LIKE"/>
    <property type="match status" value="1"/>
</dbReference>
<keyword evidence="9" id="KW-1185">Reference proteome</keyword>
<evidence type="ECO:0000256" key="1">
    <source>
        <dbReference type="ARBA" id="ARBA00004370"/>
    </source>
</evidence>
<organism evidence="8 9">
    <name type="scientific">Eleginops maclovinus</name>
    <name type="common">Patagonian blennie</name>
    <name type="synonym">Eleginus maclovinus</name>
    <dbReference type="NCBI Taxonomy" id="56733"/>
    <lineage>
        <taxon>Eukaryota</taxon>
        <taxon>Metazoa</taxon>
        <taxon>Chordata</taxon>
        <taxon>Craniata</taxon>
        <taxon>Vertebrata</taxon>
        <taxon>Euteleostomi</taxon>
        <taxon>Actinopterygii</taxon>
        <taxon>Neopterygii</taxon>
        <taxon>Teleostei</taxon>
        <taxon>Neoteleostei</taxon>
        <taxon>Acanthomorphata</taxon>
        <taxon>Eupercaria</taxon>
        <taxon>Perciformes</taxon>
        <taxon>Notothenioidei</taxon>
        <taxon>Eleginopidae</taxon>
        <taxon>Eleginops</taxon>
    </lineage>
</organism>
<keyword evidence="5" id="KW-0807">Transducer</keyword>
<dbReference type="PANTHER" id="PTHR26451">
    <property type="entry name" value="G_PROTEIN_RECEP_F1_2 DOMAIN-CONTAINING PROTEIN"/>
    <property type="match status" value="1"/>
</dbReference>
<proteinExistence type="inferred from homology"/>
<dbReference type="InterPro" id="IPR052921">
    <property type="entry name" value="GPCR1_Superfamily_Member"/>
</dbReference>
<comment type="similarity">
    <text evidence="5">Belongs to the G-protein coupled receptor 1 family.</text>
</comment>
<protein>
    <recommendedName>
        <fullName evidence="7">G-protein coupled receptors family 1 profile domain-containing protein</fullName>
    </recommendedName>
</protein>
<dbReference type="CDD" id="cd00637">
    <property type="entry name" value="7tm_classA_rhodopsin-like"/>
    <property type="match status" value="1"/>
</dbReference>